<evidence type="ECO:0000256" key="1">
    <source>
        <dbReference type="ARBA" id="ARBA00022801"/>
    </source>
</evidence>
<dbReference type="GO" id="GO:0004565">
    <property type="term" value="F:beta-galactosidase activity"/>
    <property type="evidence" value="ECO:0007669"/>
    <property type="project" value="InterPro"/>
</dbReference>
<evidence type="ECO:0000259" key="5">
    <source>
        <dbReference type="Pfam" id="PF18120"/>
    </source>
</evidence>
<evidence type="ECO:0000256" key="3">
    <source>
        <dbReference type="SAM" id="SignalP"/>
    </source>
</evidence>
<dbReference type="InterPro" id="IPR040719">
    <property type="entry name" value="DUF5597"/>
</dbReference>
<reference evidence="6" key="1">
    <citation type="submission" date="2022-05" db="EMBL/GenBank/DDBJ databases">
        <title>Sphingomonas sp. strain RP10 Genome sequencing and assembly.</title>
        <authorList>
            <person name="Kim I."/>
        </authorList>
    </citation>
    <scope>NUCLEOTIDE SEQUENCE</scope>
    <source>
        <strain evidence="6">RP10</strain>
    </source>
</reference>
<feature type="chain" id="PRO_5040816910" evidence="3">
    <location>
        <begin position="24"/>
        <end position="546"/>
    </location>
</feature>
<dbReference type="InterPro" id="IPR013529">
    <property type="entry name" value="Glyco_hydro_42_N"/>
</dbReference>
<dbReference type="SUPFAM" id="SSF51445">
    <property type="entry name" value="(Trans)glycosidases"/>
    <property type="match status" value="1"/>
</dbReference>
<sequence length="546" mass="59506">MKRTVRGVLLAGLLAAAPVAAPAQQAPHLARQGSATQLIVDGKPMLIPGGELGNSTASDLRYLDAQWPVLKTIGLNTVIAALEWDQIEPREGGFDFASIDGLIRQAEANQVKLVALWFGAWKNSTSSYVPPYVKHDYRRFAKARDDKGEPVDILSAFDPDTLKADQRAFAALMAHIKAIDTRHTIVMVQVENEIGMLPVVRDYGPQAQAAFAGTVPKALIDYLLKHKATLHPYVRDAWTGAGSRTAGTWAQVFGDGVEGQQIFQAWGYAVFANALTRAGKAAYNLPMYVNVALNAPDQKPGQYPSGGPLPHLFDIWKAGGPAIDLIGMDAYYPNYVHWADQFKRPDNPVFVPEANRAGQPDAGGNAFYTIGELDGIGFSPFHIETLPDPATNVLTDAYRVLRQMTPAILANQGKGTMRGFKAPLSYDGVVDETPRTFDLGGFTITASMVDSRTPKATQDIRAHGGLIIQTGQDEFLVAGRGVILRFADAARSGFRIGIERIVDGSFVDGQWVPGRWLNGDESGQGRYLRLPPERFGIQTLKVYRYK</sequence>
<gene>
    <name evidence="6" type="ORF">M9979_07440</name>
</gene>
<feature type="domain" description="DUF5597" evidence="5">
    <location>
        <begin position="394"/>
        <end position="528"/>
    </location>
</feature>
<dbReference type="GO" id="GO:0005975">
    <property type="term" value="P:carbohydrate metabolic process"/>
    <property type="evidence" value="ECO:0007669"/>
    <property type="project" value="InterPro"/>
</dbReference>
<keyword evidence="1" id="KW-0378">Hydrolase</keyword>
<dbReference type="Pfam" id="PF18120">
    <property type="entry name" value="DUF5597"/>
    <property type="match status" value="1"/>
</dbReference>
<dbReference type="Pfam" id="PF02449">
    <property type="entry name" value="Glyco_hydro_42"/>
    <property type="match status" value="1"/>
</dbReference>
<proteinExistence type="predicted"/>
<organism evidence="6 7">
    <name type="scientific">Sphingomonas liriopis</name>
    <dbReference type="NCBI Taxonomy" id="2949094"/>
    <lineage>
        <taxon>Bacteria</taxon>
        <taxon>Pseudomonadati</taxon>
        <taxon>Pseudomonadota</taxon>
        <taxon>Alphaproteobacteria</taxon>
        <taxon>Sphingomonadales</taxon>
        <taxon>Sphingomonadaceae</taxon>
        <taxon>Sphingomonas</taxon>
    </lineage>
</organism>
<accession>A0A9X2HP27</accession>
<feature type="signal peptide" evidence="3">
    <location>
        <begin position="1"/>
        <end position="23"/>
    </location>
</feature>
<dbReference type="EMBL" id="JAMLDY010000007">
    <property type="protein sequence ID" value="MCP3734701.1"/>
    <property type="molecule type" value="Genomic_DNA"/>
</dbReference>
<dbReference type="Gene3D" id="2.60.220.20">
    <property type="entry name" value="putative beta-Galactosidase from caulobacter crescentus"/>
    <property type="match status" value="1"/>
</dbReference>
<evidence type="ECO:0000313" key="7">
    <source>
        <dbReference type="Proteomes" id="UP001139486"/>
    </source>
</evidence>
<protein>
    <submittedName>
        <fullName evidence="6">DUF5597 domain-containing protein</fullName>
    </submittedName>
</protein>
<dbReference type="Proteomes" id="UP001139486">
    <property type="component" value="Unassembled WGS sequence"/>
</dbReference>
<evidence type="ECO:0000313" key="6">
    <source>
        <dbReference type="EMBL" id="MCP3734701.1"/>
    </source>
</evidence>
<feature type="domain" description="Glycoside hydrolase family 42 N-terminal" evidence="4">
    <location>
        <begin position="69"/>
        <end position="212"/>
    </location>
</feature>
<keyword evidence="3" id="KW-0732">Signal</keyword>
<comment type="caution">
    <text evidence="6">The sequence shown here is derived from an EMBL/GenBank/DDBJ whole genome shotgun (WGS) entry which is preliminary data.</text>
</comment>
<dbReference type="InterPro" id="IPR017853">
    <property type="entry name" value="GH"/>
</dbReference>
<keyword evidence="2" id="KW-0326">Glycosidase</keyword>
<dbReference type="GO" id="GO:0009341">
    <property type="term" value="C:beta-galactosidase complex"/>
    <property type="evidence" value="ECO:0007669"/>
    <property type="project" value="InterPro"/>
</dbReference>
<name>A0A9X2HP27_9SPHN</name>
<dbReference type="Gene3D" id="3.20.20.80">
    <property type="entry name" value="Glycosidases"/>
    <property type="match status" value="1"/>
</dbReference>
<dbReference type="AlphaFoldDB" id="A0A9X2HP27"/>
<evidence type="ECO:0000256" key="2">
    <source>
        <dbReference type="ARBA" id="ARBA00023295"/>
    </source>
</evidence>
<evidence type="ECO:0000259" key="4">
    <source>
        <dbReference type="Pfam" id="PF02449"/>
    </source>
</evidence>
<keyword evidence="7" id="KW-1185">Reference proteome</keyword>
<dbReference type="RefSeq" id="WP_254288700.1">
    <property type="nucleotide sequence ID" value="NZ_JAMLDY010000007.1"/>
</dbReference>